<accession>A0A3B1KLS0</accession>
<dbReference type="Ensembl" id="ENSAMXT00000050333.1">
    <property type="protein sequence ID" value="ENSAMXP00000054869.1"/>
    <property type="gene ID" value="ENSAMXG00000030693.1"/>
</dbReference>
<organism evidence="3 4">
    <name type="scientific">Astyanax mexicanus</name>
    <name type="common">Blind cave fish</name>
    <name type="synonym">Astyanax fasciatus mexicanus</name>
    <dbReference type="NCBI Taxonomy" id="7994"/>
    <lineage>
        <taxon>Eukaryota</taxon>
        <taxon>Metazoa</taxon>
        <taxon>Chordata</taxon>
        <taxon>Craniata</taxon>
        <taxon>Vertebrata</taxon>
        <taxon>Euteleostomi</taxon>
        <taxon>Actinopterygii</taxon>
        <taxon>Neopterygii</taxon>
        <taxon>Teleostei</taxon>
        <taxon>Ostariophysi</taxon>
        <taxon>Characiformes</taxon>
        <taxon>Characoidei</taxon>
        <taxon>Acestrorhamphidae</taxon>
        <taxon>Acestrorhamphinae</taxon>
        <taxon>Astyanax</taxon>
    </lineage>
</organism>
<dbReference type="AlphaFoldDB" id="A0A3B1KLS0"/>
<dbReference type="Bgee" id="ENSAMXG00000030693">
    <property type="expression patterns" value="Expressed in olfactory epithelium and 1 other cell type or tissue"/>
</dbReference>
<reference evidence="4" key="2">
    <citation type="journal article" date="2014" name="Nat. Commun.">
        <title>The cavefish genome reveals candidate genes for eye loss.</title>
        <authorList>
            <person name="McGaugh S.E."/>
            <person name="Gross J.B."/>
            <person name="Aken B."/>
            <person name="Blin M."/>
            <person name="Borowsky R."/>
            <person name="Chalopin D."/>
            <person name="Hinaux H."/>
            <person name="Jeffery W.R."/>
            <person name="Keene A."/>
            <person name="Ma L."/>
            <person name="Minx P."/>
            <person name="Murphy D."/>
            <person name="O'Quin K.E."/>
            <person name="Retaux S."/>
            <person name="Rohner N."/>
            <person name="Searle S.M."/>
            <person name="Stahl B.A."/>
            <person name="Tabin C."/>
            <person name="Volff J.N."/>
            <person name="Yoshizawa M."/>
            <person name="Warren W.C."/>
        </authorList>
    </citation>
    <scope>NUCLEOTIDE SEQUENCE [LARGE SCALE GENOMIC DNA]</scope>
    <source>
        <strain evidence="4">female</strain>
    </source>
</reference>
<dbReference type="GeneTree" id="ENSGT01000000214408"/>
<dbReference type="STRING" id="7994.ENSAMXP00000054869"/>
<dbReference type="Pfam" id="PF17921">
    <property type="entry name" value="Integrase_H2C2"/>
    <property type="match status" value="1"/>
</dbReference>
<dbReference type="InterPro" id="IPR001584">
    <property type="entry name" value="Integrase_cat-core"/>
</dbReference>
<evidence type="ECO:0000313" key="4">
    <source>
        <dbReference type="Proteomes" id="UP000018467"/>
    </source>
</evidence>
<dbReference type="GO" id="GO:0003676">
    <property type="term" value="F:nucleic acid binding"/>
    <property type="evidence" value="ECO:0007669"/>
    <property type="project" value="InterPro"/>
</dbReference>
<dbReference type="Proteomes" id="UP000018467">
    <property type="component" value="Unassembled WGS sequence"/>
</dbReference>
<dbReference type="InterPro" id="IPR012337">
    <property type="entry name" value="RNaseH-like_sf"/>
</dbReference>
<dbReference type="InterPro" id="IPR050951">
    <property type="entry name" value="Retrovirus_Pol_polyprotein"/>
</dbReference>
<evidence type="ECO:0000259" key="2">
    <source>
        <dbReference type="PROSITE" id="PS50994"/>
    </source>
</evidence>
<name>A0A3B1KLS0_ASTMX</name>
<dbReference type="GO" id="GO:0015074">
    <property type="term" value="P:DNA integration"/>
    <property type="evidence" value="ECO:0007669"/>
    <property type="project" value="InterPro"/>
</dbReference>
<sequence length="362" mass="41365">MLSQWNRLTVQDGVICRVVQDSQTNETITQIWVPQQRTSVLLENYHDKTGHQGVERTLSLLRRHFYWVGMEGTLRDFIQACPRCIFRKARPESKAPLVPFTAQTPLNVVAMDFLSLGRPADRYQNILVITDLFTKSAWAVPTVDQSALTTARVLWNCVIQPFGCPEVFHSDQGANFESNLVKELWALYGCRKSRTSVYHPQGNGVCERFNQTLLDLLGTLEREQQSRWVEHLPSLVHAYNNTMHSTTGYAPMYLMFGRHACLPLDLALGVPRQDGANSVQEWVSTHHERLTYAYGKASENSSKAAAKNKRLYDRTARDSPLLSGERVLVWDNRRRAKGKLGDRWESQPYVIVRQLSRGARCM</sequence>
<dbReference type="PANTHER" id="PTHR37984">
    <property type="entry name" value="PROTEIN CBG26694"/>
    <property type="match status" value="1"/>
</dbReference>
<dbReference type="InParanoid" id="A0A3B1KLS0"/>
<dbReference type="PROSITE" id="PS50994">
    <property type="entry name" value="INTEGRASE"/>
    <property type="match status" value="1"/>
</dbReference>
<dbReference type="Pfam" id="PF00665">
    <property type="entry name" value="rve"/>
    <property type="match status" value="1"/>
</dbReference>
<feature type="domain" description="Integrase catalytic" evidence="2">
    <location>
        <begin position="101"/>
        <end position="259"/>
    </location>
</feature>
<reference evidence="3" key="3">
    <citation type="submission" date="2025-08" db="UniProtKB">
        <authorList>
            <consortium name="Ensembl"/>
        </authorList>
    </citation>
    <scope>IDENTIFICATION</scope>
</reference>
<reference evidence="4" key="1">
    <citation type="submission" date="2013-03" db="EMBL/GenBank/DDBJ databases">
        <authorList>
            <person name="Jeffery W."/>
            <person name="Warren W."/>
            <person name="Wilson R.K."/>
        </authorList>
    </citation>
    <scope>NUCLEOTIDE SEQUENCE</scope>
    <source>
        <strain evidence="4">female</strain>
    </source>
</reference>
<dbReference type="PANTHER" id="PTHR37984:SF15">
    <property type="entry name" value="INTEGRASE CATALYTIC DOMAIN-CONTAINING PROTEIN"/>
    <property type="match status" value="1"/>
</dbReference>
<dbReference type="Gene3D" id="1.10.340.70">
    <property type="match status" value="1"/>
</dbReference>
<dbReference type="Gene3D" id="3.30.420.10">
    <property type="entry name" value="Ribonuclease H-like superfamily/Ribonuclease H"/>
    <property type="match status" value="1"/>
</dbReference>
<evidence type="ECO:0000256" key="1">
    <source>
        <dbReference type="ARBA" id="ARBA00039658"/>
    </source>
</evidence>
<proteinExistence type="predicted"/>
<reference evidence="3" key="4">
    <citation type="submission" date="2025-09" db="UniProtKB">
        <authorList>
            <consortium name="Ensembl"/>
        </authorList>
    </citation>
    <scope>IDENTIFICATION</scope>
</reference>
<dbReference type="InterPro" id="IPR041588">
    <property type="entry name" value="Integrase_H2C2"/>
</dbReference>
<dbReference type="FunFam" id="3.30.420.10:FF:000032">
    <property type="entry name" value="Retrovirus-related Pol polyprotein from transposon 297-like Protein"/>
    <property type="match status" value="1"/>
</dbReference>
<dbReference type="FunFam" id="1.10.340.70:FF:000001">
    <property type="entry name" value="Retrovirus-related Pol polyprotein from transposon gypsy-like Protein"/>
    <property type="match status" value="1"/>
</dbReference>
<keyword evidence="4" id="KW-1185">Reference proteome</keyword>
<dbReference type="SUPFAM" id="SSF53098">
    <property type="entry name" value="Ribonuclease H-like"/>
    <property type="match status" value="1"/>
</dbReference>
<dbReference type="InterPro" id="IPR036397">
    <property type="entry name" value="RNaseH_sf"/>
</dbReference>
<evidence type="ECO:0000313" key="3">
    <source>
        <dbReference type="Ensembl" id="ENSAMXP00000054869.1"/>
    </source>
</evidence>
<protein>
    <recommendedName>
        <fullName evidence="1">Gypsy retrotransposon integrase-like protein 1</fullName>
    </recommendedName>
</protein>